<feature type="non-terminal residue" evidence="3">
    <location>
        <position position="1"/>
    </location>
</feature>
<dbReference type="InterPro" id="IPR056712">
    <property type="entry name" value="DUF7810"/>
</dbReference>
<keyword evidence="4" id="KW-1185">Reference proteome</keyword>
<name>A0A371EN05_MUCPR</name>
<feature type="transmembrane region" description="Helical" evidence="2">
    <location>
        <begin position="12"/>
        <end position="33"/>
    </location>
</feature>
<feature type="compositionally biased region" description="Polar residues" evidence="1">
    <location>
        <begin position="49"/>
        <end position="60"/>
    </location>
</feature>
<accession>A0A371EN05</accession>
<evidence type="ECO:0000256" key="1">
    <source>
        <dbReference type="SAM" id="MobiDB-lite"/>
    </source>
</evidence>
<dbReference type="Proteomes" id="UP000257109">
    <property type="component" value="Unassembled WGS sequence"/>
</dbReference>
<gene>
    <name evidence="3" type="ORF">CR513_53693</name>
</gene>
<organism evidence="3 4">
    <name type="scientific">Mucuna pruriens</name>
    <name type="common">Velvet bean</name>
    <name type="synonym">Dolichos pruriens</name>
    <dbReference type="NCBI Taxonomy" id="157652"/>
    <lineage>
        <taxon>Eukaryota</taxon>
        <taxon>Viridiplantae</taxon>
        <taxon>Streptophyta</taxon>
        <taxon>Embryophyta</taxon>
        <taxon>Tracheophyta</taxon>
        <taxon>Spermatophyta</taxon>
        <taxon>Magnoliopsida</taxon>
        <taxon>eudicotyledons</taxon>
        <taxon>Gunneridae</taxon>
        <taxon>Pentapetalae</taxon>
        <taxon>rosids</taxon>
        <taxon>fabids</taxon>
        <taxon>Fabales</taxon>
        <taxon>Fabaceae</taxon>
        <taxon>Papilionoideae</taxon>
        <taxon>50 kb inversion clade</taxon>
        <taxon>NPAAA clade</taxon>
        <taxon>indigoferoid/millettioid clade</taxon>
        <taxon>Phaseoleae</taxon>
        <taxon>Mucuna</taxon>
    </lineage>
</organism>
<sequence length="118" mass="12890">MRYGGGKRRRVALQPCIILCALVTGLGLLMLALRPLDAPTTVPFPRALESNTDSSNNGSSVEGMASRHVDQKPCATVEEMGKDFRRGVGKESLRLRRIIENQFVANGILAIVAFCYVK</sequence>
<dbReference type="OrthoDB" id="1435562at2759"/>
<dbReference type="Pfam" id="PF25102">
    <property type="entry name" value="DUF7810"/>
    <property type="match status" value="1"/>
</dbReference>
<feature type="region of interest" description="Disordered" evidence="1">
    <location>
        <begin position="44"/>
        <end position="69"/>
    </location>
</feature>
<dbReference type="STRING" id="157652.A0A371EN05"/>
<dbReference type="AlphaFoldDB" id="A0A371EN05"/>
<evidence type="ECO:0000313" key="3">
    <source>
        <dbReference type="EMBL" id="RDX67435.1"/>
    </source>
</evidence>
<evidence type="ECO:0000256" key="2">
    <source>
        <dbReference type="SAM" id="Phobius"/>
    </source>
</evidence>
<dbReference type="EMBL" id="QJKJ01013000">
    <property type="protein sequence ID" value="RDX67435.1"/>
    <property type="molecule type" value="Genomic_DNA"/>
</dbReference>
<keyword evidence="2" id="KW-0472">Membrane</keyword>
<protein>
    <submittedName>
        <fullName evidence="3">Uncharacterized protein</fullName>
    </submittedName>
</protein>
<keyword evidence="2" id="KW-0812">Transmembrane</keyword>
<feature type="transmembrane region" description="Helical" evidence="2">
    <location>
        <begin position="98"/>
        <end position="117"/>
    </location>
</feature>
<evidence type="ECO:0000313" key="4">
    <source>
        <dbReference type="Proteomes" id="UP000257109"/>
    </source>
</evidence>
<reference evidence="3" key="1">
    <citation type="submission" date="2018-05" db="EMBL/GenBank/DDBJ databases">
        <title>Draft genome of Mucuna pruriens seed.</title>
        <authorList>
            <person name="Nnadi N.E."/>
            <person name="Vos R."/>
            <person name="Hasami M.H."/>
            <person name="Devisetty U.K."/>
            <person name="Aguiy J.C."/>
        </authorList>
    </citation>
    <scope>NUCLEOTIDE SEQUENCE [LARGE SCALE GENOMIC DNA]</scope>
    <source>
        <strain evidence="3">JCA_2017</strain>
    </source>
</reference>
<proteinExistence type="predicted"/>
<comment type="caution">
    <text evidence="3">The sequence shown here is derived from an EMBL/GenBank/DDBJ whole genome shotgun (WGS) entry which is preliminary data.</text>
</comment>
<keyword evidence="2" id="KW-1133">Transmembrane helix</keyword>